<dbReference type="Pfam" id="PF10521">
    <property type="entry name" value="Tti2"/>
    <property type="match status" value="1"/>
</dbReference>
<dbReference type="OrthoDB" id="3997445at2759"/>
<dbReference type="STRING" id="52247.A0A4T0WZ90"/>
<dbReference type="InterPro" id="IPR011989">
    <property type="entry name" value="ARM-like"/>
</dbReference>
<dbReference type="PROSITE" id="PS50077">
    <property type="entry name" value="HEAT_REPEAT"/>
    <property type="match status" value="1"/>
</dbReference>
<dbReference type="SUPFAM" id="SSF48371">
    <property type="entry name" value="ARM repeat"/>
    <property type="match status" value="1"/>
</dbReference>
<protein>
    <submittedName>
        <fullName evidence="3">Uncharacterized protein</fullName>
    </submittedName>
</protein>
<dbReference type="EMBL" id="SELW01000533">
    <property type="protein sequence ID" value="TID23199.1"/>
    <property type="molecule type" value="Genomic_DNA"/>
</dbReference>
<evidence type="ECO:0000256" key="1">
    <source>
        <dbReference type="ARBA" id="ARBA00034736"/>
    </source>
</evidence>
<dbReference type="InterPro" id="IPR016024">
    <property type="entry name" value="ARM-type_fold"/>
</dbReference>
<dbReference type="InterPro" id="IPR021133">
    <property type="entry name" value="HEAT_type_2"/>
</dbReference>
<keyword evidence="4" id="KW-1185">Reference proteome</keyword>
<name>A0A4T0WZ90_9ASCO</name>
<accession>A0A4T0WZ90</accession>
<reference evidence="3 4" key="1">
    <citation type="journal article" date="2019" name="Front. Genet.">
        <title>Whole-Genome Sequencing of the Opportunistic Yeast Pathogen Candida inconspicua Uncovers Its Hybrid Origin.</title>
        <authorList>
            <person name="Mixao V."/>
            <person name="Hansen A.P."/>
            <person name="Saus E."/>
            <person name="Boekhout T."/>
            <person name="Lass-Florl C."/>
            <person name="Gabaldon T."/>
        </authorList>
    </citation>
    <scope>NUCLEOTIDE SEQUENCE [LARGE SCALE GENOMIC DNA]</scope>
    <source>
        <strain evidence="3 4">CBS 180</strain>
    </source>
</reference>
<organism evidence="3 4">
    <name type="scientific">Pichia inconspicua</name>
    <dbReference type="NCBI Taxonomy" id="52247"/>
    <lineage>
        <taxon>Eukaryota</taxon>
        <taxon>Fungi</taxon>
        <taxon>Dikarya</taxon>
        <taxon>Ascomycota</taxon>
        <taxon>Saccharomycotina</taxon>
        <taxon>Pichiomycetes</taxon>
        <taxon>Pichiales</taxon>
        <taxon>Pichiaceae</taxon>
        <taxon>Pichia</taxon>
    </lineage>
</organism>
<gene>
    <name evidence="3" type="ORF">CANINC_003216</name>
</gene>
<dbReference type="GO" id="GO:0110078">
    <property type="term" value="C:TTT Hsp90 cochaperone complex"/>
    <property type="evidence" value="ECO:0007669"/>
    <property type="project" value="InterPro"/>
</dbReference>
<sequence>MTHTIDVLSAKLKQDWKWWNYGNQYDGIQKECEDALLAIGETRSTTTAEYALIFYFDKRSLAPWITSKSRELAKSYIESCSDVMEIAEAVAERTLLAYKKLGITTEVTPSGHRSISHIKIRENLIGKSYTSSLDKREQFKKDFITSIGSLNYLIAKSENIEQSWKYILPLLLVFLEDSDMMVKREAALSLNNLLERLESGTNILIKSQVMPLLINAIQPLLLAIPSLTPADQTIVILPIAYETIFKIYKIGISKPLERYMALDSLLHDTILPSLTKCKESIPVSETLLKVLQNFLVECDIYATVVAKPIIYTLLTILMDPYVAFAIPIVDGCVEVVTECLLKVKSKDKYKYDLDACIRTLRRRISNLSESTDSKMRELECIAGIQ</sequence>
<evidence type="ECO:0000313" key="3">
    <source>
        <dbReference type="EMBL" id="TID23199.1"/>
    </source>
</evidence>
<comment type="similarity">
    <text evidence="1">Belongs to the TTI2 family.</text>
</comment>
<comment type="caution">
    <text evidence="3">The sequence shown here is derived from an EMBL/GenBank/DDBJ whole genome shotgun (WGS) entry which is preliminary data.</text>
</comment>
<proteinExistence type="inferred from homology"/>
<dbReference type="Proteomes" id="UP000307173">
    <property type="component" value="Unassembled WGS sequence"/>
</dbReference>
<evidence type="ECO:0000313" key="4">
    <source>
        <dbReference type="Proteomes" id="UP000307173"/>
    </source>
</evidence>
<dbReference type="Gene3D" id="1.25.10.10">
    <property type="entry name" value="Leucine-rich Repeat Variant"/>
    <property type="match status" value="1"/>
</dbReference>
<dbReference type="InterPro" id="IPR018870">
    <property type="entry name" value="Tti2"/>
</dbReference>
<feature type="repeat" description="HEAT" evidence="2">
    <location>
        <begin position="167"/>
        <end position="199"/>
    </location>
</feature>
<evidence type="ECO:0000256" key="2">
    <source>
        <dbReference type="PROSITE-ProRule" id="PRU00103"/>
    </source>
</evidence>
<dbReference type="AlphaFoldDB" id="A0A4T0WZ90"/>